<dbReference type="PANTHER" id="PTHR43394">
    <property type="entry name" value="ATP-DEPENDENT PERMEASE MDL1, MITOCHONDRIAL"/>
    <property type="match status" value="1"/>
</dbReference>
<organism evidence="11 12">
    <name type="scientific">Alteracholeplasma palmae (strain ATCC 49389 / J233)</name>
    <name type="common">Acholeplasma palmae</name>
    <dbReference type="NCBI Taxonomy" id="1318466"/>
    <lineage>
        <taxon>Bacteria</taxon>
        <taxon>Bacillati</taxon>
        <taxon>Mycoplasmatota</taxon>
        <taxon>Mollicutes</taxon>
        <taxon>Acholeplasmatales</taxon>
        <taxon>Acholeplasmataceae</taxon>
        <taxon>Acholeplasma</taxon>
    </lineage>
</organism>
<evidence type="ECO:0000256" key="6">
    <source>
        <dbReference type="ARBA" id="ARBA00022989"/>
    </source>
</evidence>
<dbReference type="OrthoDB" id="9763744at2"/>
<keyword evidence="6 8" id="KW-1133">Transmembrane helix</keyword>
<feature type="transmembrane region" description="Helical" evidence="8">
    <location>
        <begin position="140"/>
        <end position="166"/>
    </location>
</feature>
<comment type="similarity">
    <text evidence="2">Belongs to the ABC transporter superfamily.</text>
</comment>
<dbReference type="PROSITE" id="PS00211">
    <property type="entry name" value="ABC_TRANSPORTER_1"/>
    <property type="match status" value="1"/>
</dbReference>
<evidence type="ECO:0000256" key="4">
    <source>
        <dbReference type="ARBA" id="ARBA00022741"/>
    </source>
</evidence>
<dbReference type="RefSeq" id="WP_030003653.1">
    <property type="nucleotide sequence ID" value="NC_022538.1"/>
</dbReference>
<evidence type="ECO:0000256" key="8">
    <source>
        <dbReference type="SAM" id="Phobius"/>
    </source>
</evidence>
<keyword evidence="5" id="KW-0067">ATP-binding</keyword>
<evidence type="ECO:0000256" key="2">
    <source>
        <dbReference type="ARBA" id="ARBA00005417"/>
    </source>
</evidence>
<feature type="domain" description="ABC transporter" evidence="9">
    <location>
        <begin position="361"/>
        <end position="595"/>
    </location>
</feature>
<proteinExistence type="inferred from homology"/>
<keyword evidence="3 8" id="KW-0812">Transmembrane</keyword>
<dbReference type="HOGENOM" id="CLU_000604_84_7_14"/>
<dbReference type="InterPro" id="IPR003439">
    <property type="entry name" value="ABC_transporter-like_ATP-bd"/>
</dbReference>
<dbReference type="EMBL" id="FO681347">
    <property type="protein sequence ID" value="CCV64769.1"/>
    <property type="molecule type" value="Genomic_DNA"/>
</dbReference>
<dbReference type="GO" id="GO:0015421">
    <property type="term" value="F:ABC-type oligopeptide transporter activity"/>
    <property type="evidence" value="ECO:0007669"/>
    <property type="project" value="TreeGrafter"/>
</dbReference>
<dbReference type="PROSITE" id="PS50929">
    <property type="entry name" value="ABC_TM1F"/>
    <property type="match status" value="1"/>
</dbReference>
<comment type="subcellular location">
    <subcellularLocation>
        <location evidence="1">Cell membrane</location>
        <topology evidence="1">Multi-pass membrane protein</topology>
    </subcellularLocation>
</comment>
<feature type="transmembrane region" description="Helical" evidence="8">
    <location>
        <begin position="249"/>
        <end position="273"/>
    </location>
</feature>
<keyword evidence="4" id="KW-0547">Nucleotide-binding</keyword>
<dbReference type="Gene3D" id="1.20.1560.10">
    <property type="entry name" value="ABC transporter type 1, transmembrane domain"/>
    <property type="match status" value="1"/>
</dbReference>
<dbReference type="GO" id="GO:0005524">
    <property type="term" value="F:ATP binding"/>
    <property type="evidence" value="ECO:0007669"/>
    <property type="project" value="UniProtKB-KW"/>
</dbReference>
<protein>
    <submittedName>
        <fullName evidence="11">ABC-type transport system, permease and ATPse components</fullName>
    </submittedName>
</protein>
<evidence type="ECO:0000313" key="11">
    <source>
        <dbReference type="EMBL" id="CCV64769.1"/>
    </source>
</evidence>
<dbReference type="SUPFAM" id="SSF90123">
    <property type="entry name" value="ABC transporter transmembrane region"/>
    <property type="match status" value="1"/>
</dbReference>
<dbReference type="Gene3D" id="3.40.50.300">
    <property type="entry name" value="P-loop containing nucleotide triphosphate hydrolases"/>
    <property type="match status" value="1"/>
</dbReference>
<dbReference type="InterPro" id="IPR017871">
    <property type="entry name" value="ABC_transporter-like_CS"/>
</dbReference>
<sequence>MNQQEKEDVVKKISLGVWKKIFNIVLKEKKKIIILVILATLLAAMEAVIPVLNTYAIDEFVDAGKFDTLIPYIIVNVIFAIAFGLIVWGFIRQGSIIESNVNYELRRQAFNNLQKLSFSYFDLTPQGWIMARMTSDSKRLANVISWSLLDLVWSVFSMILTLVVLFIYSYKLALIVLASVPVMLAVAFIYKKFILKNHRLARKYNSDLTAKYSESFLGAKTTKSLVIEKENLDEFVNVSNKMKKSSIKAVSTSALMSSSLLIISYLTVALVMYTGSLEVINNTIKISVLFLFIRSTTSFFDPIMQLTNVLSSIQQAQASAERIVELIEEKPAITDTQEVTEKYGSLFHDKKENWEDLKETIEFKNVGFQYKENETILEDFNLKIKAGQSVALVGHTGSGKTTLVNLISRFYEPTKGELLIDGKEYRERSIHWLHSKLGYVLQSPHLFSTTIKENIKYGKLDATDEEVISASKAIGAHEFIMKLENGYDTFVGEGGNLLSLGQKQLISFARAIIADPKILILDEATSSIDSEAEQIIQEATQTLLKNRTSLIVAHRLSTIVHSDLIVMLEMGKIIEIGTHNELLKKRGSYFDLYKNQFMQEKENSYNLI</sequence>
<reference evidence="11 12" key="1">
    <citation type="journal article" date="2013" name="J. Mol. Microbiol. Biotechnol.">
        <title>Analysis of the Complete Genomes of Acholeplasma brassicae , A. palmae and A. laidlawii and Their Comparison to the Obligate Parasites from ' Candidatus Phytoplasma'.</title>
        <authorList>
            <person name="Kube M."/>
            <person name="Siewert C."/>
            <person name="Migdoll A.M."/>
            <person name="Duduk B."/>
            <person name="Holz S."/>
            <person name="Rabus R."/>
            <person name="Seemuller E."/>
            <person name="Mitrovic J."/>
            <person name="Muller I."/>
            <person name="Buttner C."/>
            <person name="Reinhardt R."/>
        </authorList>
    </citation>
    <scope>NUCLEOTIDE SEQUENCE [LARGE SCALE GENOMIC DNA]</scope>
    <source>
        <strain evidence="11 12">J233</strain>
    </source>
</reference>
<evidence type="ECO:0000259" key="9">
    <source>
        <dbReference type="PROSITE" id="PS50893"/>
    </source>
</evidence>
<dbReference type="GO" id="GO:0005886">
    <property type="term" value="C:plasma membrane"/>
    <property type="evidence" value="ECO:0007669"/>
    <property type="project" value="UniProtKB-SubCell"/>
</dbReference>
<dbReference type="InterPro" id="IPR027417">
    <property type="entry name" value="P-loop_NTPase"/>
</dbReference>
<name>U4KLF7_ALTPJ</name>
<dbReference type="InterPro" id="IPR003593">
    <property type="entry name" value="AAA+_ATPase"/>
</dbReference>
<dbReference type="PROSITE" id="PS50893">
    <property type="entry name" value="ABC_TRANSPORTER_2"/>
    <property type="match status" value="1"/>
</dbReference>
<feature type="transmembrane region" description="Helical" evidence="8">
    <location>
        <begin position="32"/>
        <end position="57"/>
    </location>
</feature>
<feature type="domain" description="ABC transmembrane type-1" evidence="10">
    <location>
        <begin position="33"/>
        <end position="315"/>
    </location>
</feature>
<keyword evidence="12" id="KW-1185">Reference proteome</keyword>
<evidence type="ECO:0000256" key="3">
    <source>
        <dbReference type="ARBA" id="ARBA00022692"/>
    </source>
</evidence>
<accession>U4KLF7</accession>
<dbReference type="SUPFAM" id="SSF52540">
    <property type="entry name" value="P-loop containing nucleoside triphosphate hydrolases"/>
    <property type="match status" value="1"/>
</dbReference>
<feature type="transmembrane region" description="Helical" evidence="8">
    <location>
        <begin position="172"/>
        <end position="190"/>
    </location>
</feature>
<feature type="transmembrane region" description="Helical" evidence="8">
    <location>
        <begin position="69"/>
        <end position="91"/>
    </location>
</feature>
<dbReference type="KEGG" id="apal:BN85411920"/>
<dbReference type="FunFam" id="3.40.50.300:FF:000218">
    <property type="entry name" value="Multidrug ABC transporter ATP-binding protein"/>
    <property type="match status" value="1"/>
</dbReference>
<evidence type="ECO:0000313" key="12">
    <source>
        <dbReference type="Proteomes" id="UP000032740"/>
    </source>
</evidence>
<evidence type="ECO:0000256" key="1">
    <source>
        <dbReference type="ARBA" id="ARBA00004651"/>
    </source>
</evidence>
<dbReference type="CDD" id="cd18540">
    <property type="entry name" value="ABC_6TM_exporter_like"/>
    <property type="match status" value="1"/>
</dbReference>
<dbReference type="Proteomes" id="UP000032740">
    <property type="component" value="Chromosome"/>
</dbReference>
<dbReference type="Pfam" id="PF00664">
    <property type="entry name" value="ABC_membrane"/>
    <property type="match status" value="1"/>
</dbReference>
<dbReference type="CDD" id="cd03254">
    <property type="entry name" value="ABCC_Glucan_exporter_like"/>
    <property type="match status" value="1"/>
</dbReference>
<dbReference type="InterPro" id="IPR039421">
    <property type="entry name" value="Type_1_exporter"/>
</dbReference>
<dbReference type="Pfam" id="PF00005">
    <property type="entry name" value="ABC_tran"/>
    <property type="match status" value="1"/>
</dbReference>
<evidence type="ECO:0000256" key="5">
    <source>
        <dbReference type="ARBA" id="ARBA00022840"/>
    </source>
</evidence>
<dbReference type="STRING" id="1318466.BN85411920"/>
<dbReference type="InterPro" id="IPR036640">
    <property type="entry name" value="ABC1_TM_sf"/>
</dbReference>
<gene>
    <name evidence="11" type="ORF">BN85411920</name>
</gene>
<evidence type="ECO:0000259" key="10">
    <source>
        <dbReference type="PROSITE" id="PS50929"/>
    </source>
</evidence>
<dbReference type="AlphaFoldDB" id="U4KLF7"/>
<dbReference type="SMART" id="SM00382">
    <property type="entry name" value="AAA"/>
    <property type="match status" value="1"/>
</dbReference>
<keyword evidence="7 8" id="KW-0472">Membrane</keyword>
<evidence type="ECO:0000256" key="7">
    <source>
        <dbReference type="ARBA" id="ARBA00023136"/>
    </source>
</evidence>
<dbReference type="PANTHER" id="PTHR43394:SF1">
    <property type="entry name" value="ATP-BINDING CASSETTE SUB-FAMILY B MEMBER 10, MITOCHONDRIAL"/>
    <property type="match status" value="1"/>
</dbReference>
<dbReference type="GO" id="GO:0016887">
    <property type="term" value="F:ATP hydrolysis activity"/>
    <property type="evidence" value="ECO:0007669"/>
    <property type="project" value="InterPro"/>
</dbReference>
<dbReference type="InterPro" id="IPR011527">
    <property type="entry name" value="ABC1_TM_dom"/>
</dbReference>